<dbReference type="EMBL" id="JAGPNK010000005">
    <property type="protein sequence ID" value="KAH7320875.1"/>
    <property type="molecule type" value="Genomic_DNA"/>
</dbReference>
<sequence length="504" mass="56963">MWRSQGEGLPQVSPESSDDSHRLSPAVARRLARRNRRRTSPTPDLVTSLVRPPSPLPAPDALYVPLYQSQVRRDLYNHDDSPGSIVGAGRMATGIGRKRTGPLRPPHPSSLDVPAEFGGSCVFDFYSLMYVDEANVDPSLLCPICHDPLVDPITTPCDHTFCYRCIRRSFESSPTATCTCPIDREPLIWPECFSAPRLIRTQLNNLVVKCPNHARGCTKELKREIMETHATSECRYKDYLCPDPNCDKRLRTKPADDVCRHRETACTLCDAKIEEAQQDLHLLSCPKSKARCESCWQMICRNQMDAHHGFDCEGVEVGCPYQELGCSVQVLRGQLTAHELRCGFHPDTPTGIVIRAQRELIQSFSDQLQEVREQQEESKRRIDELSAMTSRRGDKVLSDNHTMQDLDAGFEEIHQNLTQLEARQSMWTLNQVMPIREEVTEIRNNINMVRMQVTWLLNRSREEGRIRAANSGSTAIRRDSSGEGGPVLMESRRSSGAEADQPRL</sequence>
<dbReference type="Gene3D" id="3.30.40.10">
    <property type="entry name" value="Zinc/RING finger domain, C3HC4 (zinc finger)"/>
    <property type="match status" value="2"/>
</dbReference>
<organism evidence="9 10">
    <name type="scientific">Stachybotrys elegans</name>
    <dbReference type="NCBI Taxonomy" id="80388"/>
    <lineage>
        <taxon>Eukaryota</taxon>
        <taxon>Fungi</taxon>
        <taxon>Dikarya</taxon>
        <taxon>Ascomycota</taxon>
        <taxon>Pezizomycotina</taxon>
        <taxon>Sordariomycetes</taxon>
        <taxon>Hypocreomycetidae</taxon>
        <taxon>Hypocreales</taxon>
        <taxon>Stachybotryaceae</taxon>
        <taxon>Stachybotrys</taxon>
    </lineage>
</organism>
<dbReference type="OrthoDB" id="1630758at2759"/>
<dbReference type="InterPro" id="IPR013083">
    <property type="entry name" value="Znf_RING/FYVE/PHD"/>
</dbReference>
<evidence type="ECO:0000256" key="2">
    <source>
        <dbReference type="ARBA" id="ARBA00022771"/>
    </source>
</evidence>
<feature type="region of interest" description="Disordered" evidence="6">
    <location>
        <begin position="467"/>
        <end position="504"/>
    </location>
</feature>
<evidence type="ECO:0000256" key="6">
    <source>
        <dbReference type="SAM" id="MobiDB-lite"/>
    </source>
</evidence>
<dbReference type="PROSITE" id="PS50089">
    <property type="entry name" value="ZF_RING_2"/>
    <property type="match status" value="1"/>
</dbReference>
<evidence type="ECO:0008006" key="11">
    <source>
        <dbReference type="Google" id="ProtNLM"/>
    </source>
</evidence>
<accession>A0A8K0STY5</accession>
<dbReference type="SMART" id="SM00184">
    <property type="entry name" value="RING"/>
    <property type="match status" value="1"/>
</dbReference>
<evidence type="ECO:0000313" key="9">
    <source>
        <dbReference type="EMBL" id="KAH7320875.1"/>
    </source>
</evidence>
<keyword evidence="1 4" id="KW-0479">Metal-binding</keyword>
<evidence type="ECO:0000256" key="1">
    <source>
        <dbReference type="ARBA" id="ARBA00022723"/>
    </source>
</evidence>
<dbReference type="PROSITE" id="PS50145">
    <property type="entry name" value="ZF_TRAF"/>
    <property type="match status" value="1"/>
</dbReference>
<dbReference type="AlphaFoldDB" id="A0A8K0STY5"/>
<dbReference type="InterPro" id="IPR017907">
    <property type="entry name" value="Znf_RING_CS"/>
</dbReference>
<dbReference type="SUPFAM" id="SSF57850">
    <property type="entry name" value="RING/U-box"/>
    <property type="match status" value="1"/>
</dbReference>
<evidence type="ECO:0000256" key="3">
    <source>
        <dbReference type="ARBA" id="ARBA00022833"/>
    </source>
</evidence>
<keyword evidence="5" id="KW-0175">Coiled coil</keyword>
<evidence type="ECO:0000256" key="4">
    <source>
        <dbReference type="PROSITE-ProRule" id="PRU00207"/>
    </source>
</evidence>
<dbReference type="Pfam" id="PF13923">
    <property type="entry name" value="zf-C3HC4_2"/>
    <property type="match status" value="1"/>
</dbReference>
<feature type="domain" description="TRAF-type" evidence="8">
    <location>
        <begin position="281"/>
        <end position="330"/>
    </location>
</feature>
<name>A0A8K0STY5_9HYPO</name>
<feature type="domain" description="RING-type" evidence="7">
    <location>
        <begin position="142"/>
        <end position="184"/>
    </location>
</feature>
<dbReference type="GO" id="GO:0008270">
    <property type="term" value="F:zinc ion binding"/>
    <property type="evidence" value="ECO:0007669"/>
    <property type="project" value="UniProtKB-KW"/>
</dbReference>
<dbReference type="Pfam" id="PF02176">
    <property type="entry name" value="zf-TRAF"/>
    <property type="match status" value="1"/>
</dbReference>
<comment type="caution">
    <text evidence="9">The sequence shown here is derived from an EMBL/GenBank/DDBJ whole genome shotgun (WGS) entry which is preliminary data.</text>
</comment>
<dbReference type="PANTHER" id="PTHR10131">
    <property type="entry name" value="TNF RECEPTOR ASSOCIATED FACTOR"/>
    <property type="match status" value="1"/>
</dbReference>
<dbReference type="PROSITE" id="PS00518">
    <property type="entry name" value="ZF_RING_1"/>
    <property type="match status" value="1"/>
</dbReference>
<reference evidence="9" key="1">
    <citation type="journal article" date="2021" name="Nat. Commun.">
        <title>Genetic determinants of endophytism in the Arabidopsis root mycobiome.</title>
        <authorList>
            <person name="Mesny F."/>
            <person name="Miyauchi S."/>
            <person name="Thiergart T."/>
            <person name="Pickel B."/>
            <person name="Atanasova L."/>
            <person name="Karlsson M."/>
            <person name="Huettel B."/>
            <person name="Barry K.W."/>
            <person name="Haridas S."/>
            <person name="Chen C."/>
            <person name="Bauer D."/>
            <person name="Andreopoulos W."/>
            <person name="Pangilinan J."/>
            <person name="LaButti K."/>
            <person name="Riley R."/>
            <person name="Lipzen A."/>
            <person name="Clum A."/>
            <person name="Drula E."/>
            <person name="Henrissat B."/>
            <person name="Kohler A."/>
            <person name="Grigoriev I.V."/>
            <person name="Martin F.M."/>
            <person name="Hacquard S."/>
        </authorList>
    </citation>
    <scope>NUCLEOTIDE SEQUENCE</scope>
    <source>
        <strain evidence="9">MPI-CAGE-CH-0235</strain>
    </source>
</reference>
<dbReference type="InterPro" id="IPR001841">
    <property type="entry name" value="Znf_RING"/>
</dbReference>
<feature type="zinc finger region" description="TRAF-type" evidence="4">
    <location>
        <begin position="281"/>
        <end position="330"/>
    </location>
</feature>
<feature type="compositionally biased region" description="Basic residues" evidence="6">
    <location>
        <begin position="30"/>
        <end position="39"/>
    </location>
</feature>
<evidence type="ECO:0000259" key="7">
    <source>
        <dbReference type="PROSITE" id="PS50089"/>
    </source>
</evidence>
<feature type="region of interest" description="Disordered" evidence="6">
    <location>
        <begin position="1"/>
        <end position="53"/>
    </location>
</feature>
<proteinExistence type="predicted"/>
<protein>
    <recommendedName>
        <fullName evidence="11">RING-type domain-containing protein</fullName>
    </recommendedName>
</protein>
<gene>
    <name evidence="9" type="ORF">B0I35DRAFT_428009</name>
</gene>
<evidence type="ECO:0000259" key="8">
    <source>
        <dbReference type="PROSITE" id="PS50145"/>
    </source>
</evidence>
<keyword evidence="10" id="KW-1185">Reference proteome</keyword>
<dbReference type="PANTHER" id="PTHR10131:SF94">
    <property type="entry name" value="TNF RECEPTOR-ASSOCIATED FACTOR 4"/>
    <property type="match status" value="1"/>
</dbReference>
<dbReference type="InterPro" id="IPR001293">
    <property type="entry name" value="Znf_TRAF"/>
</dbReference>
<keyword evidence="2 4" id="KW-0863">Zinc-finger</keyword>
<feature type="coiled-coil region" evidence="5">
    <location>
        <begin position="354"/>
        <end position="423"/>
    </location>
</feature>
<dbReference type="SUPFAM" id="SSF49599">
    <property type="entry name" value="TRAF domain-like"/>
    <property type="match status" value="2"/>
</dbReference>
<keyword evidence="3 4" id="KW-0862">Zinc</keyword>
<dbReference type="CDD" id="cd16449">
    <property type="entry name" value="RING-HC"/>
    <property type="match status" value="1"/>
</dbReference>
<feature type="compositionally biased region" description="Basic and acidic residues" evidence="6">
    <location>
        <begin position="490"/>
        <end position="504"/>
    </location>
</feature>
<evidence type="ECO:0000313" key="10">
    <source>
        <dbReference type="Proteomes" id="UP000813444"/>
    </source>
</evidence>
<dbReference type="Proteomes" id="UP000813444">
    <property type="component" value="Unassembled WGS sequence"/>
</dbReference>
<evidence type="ECO:0000256" key="5">
    <source>
        <dbReference type="SAM" id="Coils"/>
    </source>
</evidence>